<name>A0A9W7GCD9_9STRA</name>
<comment type="caution">
    <text evidence="3">The sequence shown here is derived from an EMBL/GenBank/DDBJ whole genome shotgun (WGS) entry which is preliminary data.</text>
</comment>
<sequence length="561" mass="62018">MANPSTTTSTNIIHPTKTTIATLSQAIITNPQSGLAPTDSGPSQLSQLTSLIDHPLLGELAMKSLTLLYCDILPSYRLRQHSSTEQVKKDEHKTRVFENRLLAAFTAFVGKLRREGGKCSTRCLLEIVKAKEGCNFYQQIVQTLVRRSVTQAAIVAGGLGGIVEKDRRWQASSIIIGEVAKHCNRGWKDGVKRSSKTDASMRELIDAVTGVNLRVTKEEVEAAKLLGRSNKKNGKKDKIKKEVEDEMAEGDARESKSNIIRWQGDTLDSLVRCYLQGMRVGVEENDEALVAVVMRGIGKFGELVNSDVVAEVVRVCKRLLMSTAVEMSSQSSLSCVLCVYSLLSHNLEETGKDDMWVLTALYKQLRRVDEASETLLQCVDRAVFKRREIRVTTISAVVKRALALGASTADGKTQASMLGLARMIVGRYKSAERGTEEEEGGGEGYNGEVDDPEFANVYGEGGAYWEMANLRFSHIEEVRKSALDGANLRRMDATSDPKKALVKWSSRERDFRHKMREPRKHPLERKGVGVGSGKRRKIMKDVFVKVKDGKGVVKEGGKVVV</sequence>
<feature type="region of interest" description="Disordered" evidence="1">
    <location>
        <begin position="231"/>
        <end position="250"/>
    </location>
</feature>
<dbReference type="InterPro" id="IPR011501">
    <property type="entry name" value="Noc3_N"/>
</dbReference>
<evidence type="ECO:0000313" key="4">
    <source>
        <dbReference type="Proteomes" id="UP001165065"/>
    </source>
</evidence>
<accession>A0A9W7GCD9</accession>
<dbReference type="GO" id="GO:0005730">
    <property type="term" value="C:nucleolus"/>
    <property type="evidence" value="ECO:0007669"/>
    <property type="project" value="TreeGrafter"/>
</dbReference>
<dbReference type="OrthoDB" id="10263597at2759"/>
<dbReference type="GO" id="GO:0003682">
    <property type="term" value="F:chromatin binding"/>
    <property type="evidence" value="ECO:0007669"/>
    <property type="project" value="TreeGrafter"/>
</dbReference>
<evidence type="ECO:0000313" key="3">
    <source>
        <dbReference type="EMBL" id="GMI41928.1"/>
    </source>
</evidence>
<keyword evidence="4" id="KW-1185">Reference proteome</keyword>
<dbReference type="EMBL" id="BRYA01000162">
    <property type="protein sequence ID" value="GMI41928.1"/>
    <property type="molecule type" value="Genomic_DNA"/>
</dbReference>
<dbReference type="Proteomes" id="UP001165065">
    <property type="component" value="Unassembled WGS sequence"/>
</dbReference>
<dbReference type="AlphaFoldDB" id="A0A9W7GCD9"/>
<feature type="domain" description="Nucleolar complex-associated protein 3 N-terminal" evidence="2">
    <location>
        <begin position="16"/>
        <end position="108"/>
    </location>
</feature>
<dbReference type="Pfam" id="PF07540">
    <property type="entry name" value="NOC3p"/>
    <property type="match status" value="1"/>
</dbReference>
<evidence type="ECO:0000259" key="2">
    <source>
        <dbReference type="Pfam" id="PF07540"/>
    </source>
</evidence>
<proteinExistence type="predicted"/>
<dbReference type="InterPro" id="IPR016903">
    <property type="entry name" value="Nucleolar_cplx-assoc_3"/>
</dbReference>
<dbReference type="PANTHER" id="PTHR14428:SF5">
    <property type="entry name" value="NUCLEOLAR COMPLEX PROTEIN 3 HOMOLOG"/>
    <property type="match status" value="1"/>
</dbReference>
<gene>
    <name evidence="3" type="ORF">TrCOL_g13744</name>
</gene>
<protein>
    <recommendedName>
        <fullName evidence="2">Nucleolar complex-associated protein 3 N-terminal domain-containing protein</fullName>
    </recommendedName>
</protein>
<dbReference type="GO" id="GO:0006270">
    <property type="term" value="P:DNA replication initiation"/>
    <property type="evidence" value="ECO:0007669"/>
    <property type="project" value="TreeGrafter"/>
</dbReference>
<reference evidence="4" key="1">
    <citation type="journal article" date="2023" name="Commun. Biol.">
        <title>Genome analysis of Parmales, the sister group of diatoms, reveals the evolutionary specialization of diatoms from phago-mixotrophs to photoautotrophs.</title>
        <authorList>
            <person name="Ban H."/>
            <person name="Sato S."/>
            <person name="Yoshikawa S."/>
            <person name="Yamada K."/>
            <person name="Nakamura Y."/>
            <person name="Ichinomiya M."/>
            <person name="Sato N."/>
            <person name="Blanc-Mathieu R."/>
            <person name="Endo H."/>
            <person name="Kuwata A."/>
            <person name="Ogata H."/>
        </authorList>
    </citation>
    <scope>NUCLEOTIDE SEQUENCE [LARGE SCALE GENOMIC DNA]</scope>
</reference>
<evidence type="ECO:0000256" key="1">
    <source>
        <dbReference type="SAM" id="MobiDB-lite"/>
    </source>
</evidence>
<organism evidence="3 4">
    <name type="scientific">Triparma columacea</name>
    <dbReference type="NCBI Taxonomy" id="722753"/>
    <lineage>
        <taxon>Eukaryota</taxon>
        <taxon>Sar</taxon>
        <taxon>Stramenopiles</taxon>
        <taxon>Ochrophyta</taxon>
        <taxon>Bolidophyceae</taxon>
        <taxon>Parmales</taxon>
        <taxon>Triparmaceae</taxon>
        <taxon>Triparma</taxon>
    </lineage>
</organism>
<dbReference type="PANTHER" id="PTHR14428">
    <property type="entry name" value="NUCLEOLAR COMPLEX PROTEIN 3"/>
    <property type="match status" value="1"/>
</dbReference>